<protein>
    <submittedName>
        <fullName evidence="2">Transcriptional regulator with XRE-family HTH domain/tetratricopeptide (TPR) repeat protein</fullName>
    </submittedName>
</protein>
<dbReference type="Pfam" id="PF13560">
    <property type="entry name" value="HTH_31"/>
    <property type="match status" value="1"/>
</dbReference>
<evidence type="ECO:0000259" key="1">
    <source>
        <dbReference type="PROSITE" id="PS50943"/>
    </source>
</evidence>
<accession>A0A927M617</accession>
<gene>
    <name evidence="2" type="ORF">H4W31_003143</name>
</gene>
<feature type="domain" description="HTH cro/C1-type" evidence="1">
    <location>
        <begin position="16"/>
        <end position="69"/>
    </location>
</feature>
<dbReference type="AlphaFoldDB" id="A0A927M617"/>
<organism evidence="2 3">
    <name type="scientific">Plantactinospora soyae</name>
    <dbReference type="NCBI Taxonomy" id="1544732"/>
    <lineage>
        <taxon>Bacteria</taxon>
        <taxon>Bacillati</taxon>
        <taxon>Actinomycetota</taxon>
        <taxon>Actinomycetes</taxon>
        <taxon>Micromonosporales</taxon>
        <taxon>Micromonosporaceae</taxon>
        <taxon>Plantactinospora</taxon>
    </lineage>
</organism>
<reference evidence="2" key="1">
    <citation type="submission" date="2020-10" db="EMBL/GenBank/DDBJ databases">
        <title>Sequencing the genomes of 1000 actinobacteria strains.</title>
        <authorList>
            <person name="Klenk H.-P."/>
        </authorList>
    </citation>
    <scope>NUCLEOTIDE SEQUENCE</scope>
    <source>
        <strain evidence="2">DSM 46832</strain>
    </source>
</reference>
<evidence type="ECO:0000313" key="3">
    <source>
        <dbReference type="Proteomes" id="UP000649753"/>
    </source>
</evidence>
<evidence type="ECO:0000313" key="2">
    <source>
        <dbReference type="EMBL" id="MBE1487505.1"/>
    </source>
</evidence>
<dbReference type="CDD" id="cd00093">
    <property type="entry name" value="HTH_XRE"/>
    <property type="match status" value="1"/>
</dbReference>
<dbReference type="EMBL" id="JADBEB010000001">
    <property type="protein sequence ID" value="MBE1487505.1"/>
    <property type="molecule type" value="Genomic_DNA"/>
</dbReference>
<keyword evidence="3" id="KW-1185">Reference proteome</keyword>
<dbReference type="GO" id="GO:0003677">
    <property type="term" value="F:DNA binding"/>
    <property type="evidence" value="ECO:0007669"/>
    <property type="project" value="InterPro"/>
</dbReference>
<comment type="caution">
    <text evidence="2">The sequence shown here is derived from an EMBL/GenBank/DDBJ whole genome shotgun (WGS) entry which is preliminary data.</text>
</comment>
<name>A0A927M617_9ACTN</name>
<dbReference type="InterPro" id="IPR010982">
    <property type="entry name" value="Lambda_DNA-bd_dom_sf"/>
</dbReference>
<proteinExistence type="predicted"/>
<dbReference type="Gene3D" id="1.10.260.40">
    <property type="entry name" value="lambda repressor-like DNA-binding domains"/>
    <property type="match status" value="1"/>
</dbReference>
<dbReference type="Proteomes" id="UP000649753">
    <property type="component" value="Unassembled WGS sequence"/>
</dbReference>
<dbReference type="SMART" id="SM00530">
    <property type="entry name" value="HTH_XRE"/>
    <property type="match status" value="1"/>
</dbReference>
<dbReference type="InterPro" id="IPR001387">
    <property type="entry name" value="Cro/C1-type_HTH"/>
</dbReference>
<dbReference type="PROSITE" id="PS50943">
    <property type="entry name" value="HTH_CROC1"/>
    <property type="match status" value="1"/>
</dbReference>
<dbReference type="RefSeq" id="WP_192767337.1">
    <property type="nucleotide sequence ID" value="NZ_JADBEB010000001.1"/>
</dbReference>
<sequence length="458" mass="48774">MPRQIVAVDPTFGQRLKELRERRGLSLRRLGQQVHCSHGYLWDLEAGGKRPSLSVVTLLDAALDAGGQLSALVRTVSADSGGRLAPSAEQVGVPGTGLEFAPDWRHGVVVATKLWREDMQRRDLLVGTGFSAALFLTPALRWLTTRLDERPAGDGDRLVGAPNVETVRQITNVYRTLDNQYGGAHVRDGLVRFLNADVAPMLQGRYDARTGAALFSAAAEATQLAGWACYDVGMHGLAQRYLVQALRLAAAAGDQPFGAEILAAMSHQAAYLGASAEAVDLARAAGRTAAEAGVGAIQAESAVLEAQGHAVGGDEAACADALDRAERAFDRADRTSAPQWIGYFDESYLAAKFGHCFSALGRGELATRFAKRSLQMDGRKFARGRQFNFALLAVAHAQSGEIEQAGSVGVQAVEAAEGLGSVRSRDYLAALAARLAPHVGLPEVRAFSERVRPVLQPV</sequence>
<dbReference type="SUPFAM" id="SSF47413">
    <property type="entry name" value="lambda repressor-like DNA-binding domains"/>
    <property type="match status" value="1"/>
</dbReference>